<name>A0A0F8WPZ9_9ZZZZ</name>
<reference evidence="1" key="1">
    <citation type="journal article" date="2015" name="Nature">
        <title>Complex archaea that bridge the gap between prokaryotes and eukaryotes.</title>
        <authorList>
            <person name="Spang A."/>
            <person name="Saw J.H."/>
            <person name="Jorgensen S.L."/>
            <person name="Zaremba-Niedzwiedzka K."/>
            <person name="Martijn J."/>
            <person name="Lind A.E."/>
            <person name="van Eijk R."/>
            <person name="Schleper C."/>
            <person name="Guy L."/>
            <person name="Ettema T.J."/>
        </authorList>
    </citation>
    <scope>NUCLEOTIDE SEQUENCE</scope>
</reference>
<gene>
    <name evidence="1" type="ORF">LCGC14_3041400</name>
</gene>
<accession>A0A0F8WPZ9</accession>
<evidence type="ECO:0000313" key="1">
    <source>
        <dbReference type="EMBL" id="KKK58738.1"/>
    </source>
</evidence>
<dbReference type="AlphaFoldDB" id="A0A0F8WPZ9"/>
<proteinExistence type="predicted"/>
<protein>
    <submittedName>
        <fullName evidence="1">Uncharacterized protein</fullName>
    </submittedName>
</protein>
<dbReference type="EMBL" id="LAZR01063824">
    <property type="protein sequence ID" value="KKK58738.1"/>
    <property type="molecule type" value="Genomic_DNA"/>
</dbReference>
<comment type="caution">
    <text evidence="1">The sequence shown here is derived from an EMBL/GenBank/DDBJ whole genome shotgun (WGS) entry which is preliminary data.</text>
</comment>
<sequence>MARVKIEIEADDPLVDRMEMSAVSEETVAELIRAVIWVFSEAFMKDLKAHGEYGEFLCAVPGHRGAEVRALSGDGPRLAFTRAIEEMLEAAKKGEEDANAED</sequence>
<organism evidence="1">
    <name type="scientific">marine sediment metagenome</name>
    <dbReference type="NCBI Taxonomy" id="412755"/>
    <lineage>
        <taxon>unclassified sequences</taxon>
        <taxon>metagenomes</taxon>
        <taxon>ecological metagenomes</taxon>
    </lineage>
</organism>